<reference evidence="1 2" key="1">
    <citation type="submission" date="2023-03" db="EMBL/GenBank/DDBJ databases">
        <title>Isolation and description of six Streptomyces strains from soil environments, able to metabolize different microbial glucans.</title>
        <authorList>
            <person name="Widen T."/>
            <person name="Larsbrink J."/>
        </authorList>
    </citation>
    <scope>NUCLEOTIDE SEQUENCE [LARGE SCALE GENOMIC DNA]</scope>
    <source>
        <strain evidence="1 2">Mut1</strain>
    </source>
</reference>
<evidence type="ECO:0000313" key="1">
    <source>
        <dbReference type="EMBL" id="WLQ34755.1"/>
    </source>
</evidence>
<proteinExistence type="predicted"/>
<accession>A0ABY9HJM9</accession>
<dbReference type="EMBL" id="CP120997">
    <property type="protein sequence ID" value="WLQ34755.1"/>
    <property type="molecule type" value="Genomic_DNA"/>
</dbReference>
<keyword evidence="2" id="KW-1185">Reference proteome</keyword>
<organism evidence="1 2">
    <name type="scientific">Streptomyces castrisilvae</name>
    <dbReference type="NCBI Taxonomy" id="3033811"/>
    <lineage>
        <taxon>Bacteria</taxon>
        <taxon>Bacillati</taxon>
        <taxon>Actinomycetota</taxon>
        <taxon>Actinomycetes</taxon>
        <taxon>Kitasatosporales</taxon>
        <taxon>Streptomycetaceae</taxon>
        <taxon>Streptomyces</taxon>
    </lineage>
</organism>
<evidence type="ECO:0000313" key="2">
    <source>
        <dbReference type="Proteomes" id="UP001239522"/>
    </source>
</evidence>
<gene>
    <name evidence="1" type="ORF">P8A18_15505</name>
</gene>
<sequence>MFGVDGTFATHVSFLYGYSAGDPRGELQKFHAWLNKDFEAGSNMSWVWLVLKRAFPGKNSLWDPNAPRTPEEEATAVVALLTSLEEFINSEEGKHQ</sequence>
<protein>
    <submittedName>
        <fullName evidence="1">Uncharacterized protein</fullName>
    </submittedName>
</protein>
<dbReference type="RefSeq" id="WP_306055172.1">
    <property type="nucleotide sequence ID" value="NZ_CP120997.1"/>
</dbReference>
<name>A0ABY9HJM9_9ACTN</name>
<dbReference type="Proteomes" id="UP001239522">
    <property type="component" value="Chromosome"/>
</dbReference>